<reference evidence="1" key="1">
    <citation type="submission" date="2017-08" db="EMBL/GenBank/DDBJ databases">
        <authorList>
            <consortium name="Urmite Genomes"/>
        </authorList>
    </citation>
    <scope>NUCLEOTIDE SEQUENCE [LARGE SCALE GENOMIC DNA]</scope>
    <source>
        <strain evidence="1">IHUMI-LCC2</strain>
    </source>
</reference>
<keyword evidence="2" id="KW-1185">Reference proteome</keyword>
<dbReference type="GeneID" id="35382832"/>
<dbReference type="KEGG" id="vg:35382832"/>
<evidence type="ECO:0000313" key="2">
    <source>
        <dbReference type="Proteomes" id="UP000236316"/>
    </source>
</evidence>
<evidence type="ECO:0000313" key="1">
    <source>
        <dbReference type="EMBL" id="SNW62888.1"/>
    </source>
</evidence>
<gene>
    <name evidence="1" type="ORF">ORPV_984</name>
</gene>
<dbReference type="RefSeq" id="YP_009449190.1">
    <property type="nucleotide sequence ID" value="NC_036594.1"/>
</dbReference>
<dbReference type="EMBL" id="LT906555">
    <property type="protein sequence ID" value="SNW62888.1"/>
    <property type="molecule type" value="Genomic_DNA"/>
</dbReference>
<protein>
    <submittedName>
        <fullName evidence="1">Uncharacterized protein</fullName>
    </submittedName>
</protein>
<organism evidence="1">
    <name type="scientific">Orpheovirus IHUMI-LCC2</name>
    <dbReference type="NCBI Taxonomy" id="2023057"/>
    <lineage>
        <taxon>Viruses</taxon>
        <taxon>Varidnaviria</taxon>
        <taxon>Bamfordvirae</taxon>
        <taxon>Nucleocytoviricota</taxon>
        <taxon>Megaviricetes</taxon>
        <taxon>Pimascovirales</taxon>
        <taxon>Ocovirineae</taxon>
        <taxon>Orpheoviridae</taxon>
        <taxon>Alphaorpheovirus</taxon>
        <taxon>Alphaorpheovirus massiliense</taxon>
    </lineage>
</organism>
<sequence length="228" mass="24861">MEEKMQQNVYPIDAIVYEIRSDGSALSIAVYGEGTKLYKDYLTRQGATYKNNLTINDKRSSGWIFTLPPGQQGATRLQEVISIALGMKNGITPASNPEQSRYMKVSENDDTITVPVPTTPRFQEPTIPPQLQSFTSTQFASLGTGSIIYVNVPIVNKGDKVLITLTQNGSSFTTNVLDVGRSGKTASTDVNDILLLENIQGGQPYTAKLINGEFQILGVPEVHTITKS</sequence>
<dbReference type="Proteomes" id="UP000236316">
    <property type="component" value="Segment"/>
</dbReference>
<name>A0A2I2L5R3_9VIRU</name>
<proteinExistence type="predicted"/>
<accession>A0A2I2L5R3</accession>